<keyword evidence="3" id="KW-0859">Xylose metabolism</keyword>
<dbReference type="PANTHER" id="PTHR18964:SF149">
    <property type="entry name" value="BIFUNCTIONAL UDP-N-ACETYLGLUCOSAMINE 2-EPIMERASE_N-ACETYLMANNOSAMINE KINASE"/>
    <property type="match status" value="1"/>
</dbReference>
<dbReference type="InterPro" id="IPR036388">
    <property type="entry name" value="WH-like_DNA-bd_sf"/>
</dbReference>
<name>A0ABX1Y4G6_9BACL</name>
<accession>A0ABX1Y4G6</accession>
<protein>
    <submittedName>
        <fullName evidence="5">ROK family protein</fullName>
    </submittedName>
</protein>
<dbReference type="SUPFAM" id="SSF53067">
    <property type="entry name" value="Actin-like ATPase domain"/>
    <property type="match status" value="1"/>
</dbReference>
<evidence type="ECO:0000313" key="5">
    <source>
        <dbReference type="EMBL" id="NOU75723.1"/>
    </source>
</evidence>
<evidence type="ECO:0000256" key="3">
    <source>
        <dbReference type="ARBA" id="ARBA00022629"/>
    </source>
</evidence>
<organism evidence="5 6">
    <name type="scientific">Paenibacillus phytorum</name>
    <dbReference type="NCBI Taxonomy" id="2654977"/>
    <lineage>
        <taxon>Bacteria</taxon>
        <taxon>Bacillati</taxon>
        <taxon>Bacillota</taxon>
        <taxon>Bacilli</taxon>
        <taxon>Bacillales</taxon>
        <taxon>Paenibacillaceae</taxon>
        <taxon>Paenibacillus</taxon>
    </lineage>
</organism>
<reference evidence="5 6" key="1">
    <citation type="submission" date="2019-10" db="EMBL/GenBank/DDBJ databases">
        <title>Description of Paenibacillus terrestris sp. nov.</title>
        <authorList>
            <person name="Carlier A."/>
            <person name="Qi S."/>
        </authorList>
    </citation>
    <scope>NUCLEOTIDE SEQUENCE [LARGE SCALE GENOMIC DNA]</scope>
    <source>
        <strain evidence="5 6">LMG 31458</strain>
    </source>
</reference>
<dbReference type="InterPro" id="IPR000835">
    <property type="entry name" value="HTH_MarR-typ"/>
</dbReference>
<dbReference type="PANTHER" id="PTHR18964">
    <property type="entry name" value="ROK (REPRESSOR, ORF, KINASE) FAMILY"/>
    <property type="match status" value="1"/>
</dbReference>
<evidence type="ECO:0000256" key="1">
    <source>
        <dbReference type="ARBA" id="ARBA00002486"/>
    </source>
</evidence>
<proteinExistence type="inferred from homology"/>
<dbReference type="RefSeq" id="WP_171647638.1">
    <property type="nucleotide sequence ID" value="NZ_WHOA01000224.1"/>
</dbReference>
<dbReference type="InterPro" id="IPR036390">
    <property type="entry name" value="WH_DNA-bd_sf"/>
</dbReference>
<keyword evidence="3" id="KW-0119">Carbohydrate metabolism</keyword>
<comment type="function">
    <text evidence="1">Transcriptional repressor of xylose-utilizing enzymes.</text>
</comment>
<evidence type="ECO:0000259" key="4">
    <source>
        <dbReference type="Pfam" id="PF12802"/>
    </source>
</evidence>
<comment type="similarity">
    <text evidence="2">Belongs to the ROK (NagC/XylR) family.</text>
</comment>
<evidence type="ECO:0000256" key="2">
    <source>
        <dbReference type="ARBA" id="ARBA00006479"/>
    </source>
</evidence>
<dbReference type="SUPFAM" id="SSF46785">
    <property type="entry name" value="Winged helix' DNA-binding domain"/>
    <property type="match status" value="1"/>
</dbReference>
<dbReference type="InterPro" id="IPR043129">
    <property type="entry name" value="ATPase_NBD"/>
</dbReference>
<dbReference type="Pfam" id="PF12802">
    <property type="entry name" value="MarR_2"/>
    <property type="match status" value="1"/>
</dbReference>
<keyword evidence="6" id="KW-1185">Reference proteome</keyword>
<dbReference type="Gene3D" id="3.30.420.40">
    <property type="match status" value="2"/>
</dbReference>
<gene>
    <name evidence="5" type="ORF">GC098_30890</name>
</gene>
<dbReference type="EMBL" id="WHOA01000224">
    <property type="protein sequence ID" value="NOU75723.1"/>
    <property type="molecule type" value="Genomic_DNA"/>
</dbReference>
<dbReference type="Proteomes" id="UP000616779">
    <property type="component" value="Unassembled WGS sequence"/>
</dbReference>
<comment type="caution">
    <text evidence="5">The sequence shown here is derived from an EMBL/GenBank/DDBJ whole genome shotgun (WGS) entry which is preliminary data.</text>
</comment>
<feature type="domain" description="HTH marR-type" evidence="4">
    <location>
        <begin position="19"/>
        <end position="64"/>
    </location>
</feature>
<dbReference type="Pfam" id="PF00480">
    <property type="entry name" value="ROK"/>
    <property type="match status" value="1"/>
</dbReference>
<dbReference type="InterPro" id="IPR000600">
    <property type="entry name" value="ROK"/>
</dbReference>
<sequence>MADKQIITANTNFMRKMNQSLVLDLIRSEEWISRADIAKRLKISKSTVSALVDDLIRLRLVEEIGSGSSTSDGGRRPTHLAFNLKAGYVVGIELGGNQMLLLISDLMGNLVFKAKTDTLVGKGDITSRLIAFTKESIEASGIPLADMIGIGVAVPGICDINNRIVLQAPSLNWIQVPLWDVLESEFNKPVYIDNDVNLAAMGERWIGAGKGVDNLLMVSFGTGVGAGIITDGKLVRGYRYSAGEIGYFYDVRDWQDEQFNRISTFGTYENRTSLHAVDALIQAEIDKGQSTILRKPSEGIASYDDLAWAAEKHDDVALTALDTVTTYMALGIANMASMLNPEVIIVGGEMEQAGPYLVEQIRRKLVKMVPIPFQIMSSTLKKEAEALGAIAIVLEDMNRLVL</sequence>
<evidence type="ECO:0000313" key="6">
    <source>
        <dbReference type="Proteomes" id="UP000616779"/>
    </source>
</evidence>
<dbReference type="Gene3D" id="1.10.10.10">
    <property type="entry name" value="Winged helix-like DNA-binding domain superfamily/Winged helix DNA-binding domain"/>
    <property type="match status" value="1"/>
</dbReference>